<dbReference type="Pfam" id="PF00561">
    <property type="entry name" value="Abhydrolase_1"/>
    <property type="match status" value="1"/>
</dbReference>
<comment type="similarity">
    <text evidence="2">Belongs to the AB hydrolase superfamily. Epoxide hydrolase family.</text>
</comment>
<dbReference type="Proteomes" id="UP000593579">
    <property type="component" value="Unassembled WGS sequence"/>
</dbReference>
<reference evidence="4 5" key="1">
    <citation type="journal article" date="2019" name="Genome Biol. Evol.">
        <title>Insights into the evolution of the New World diploid cottons (Gossypium, subgenus Houzingenia) based on genome sequencing.</title>
        <authorList>
            <person name="Grover C.E."/>
            <person name="Arick M.A. 2nd"/>
            <person name="Thrash A."/>
            <person name="Conover J.L."/>
            <person name="Sanders W.S."/>
            <person name="Peterson D.G."/>
            <person name="Frelichowski J.E."/>
            <person name="Scheffler J.A."/>
            <person name="Scheffler B.E."/>
            <person name="Wendel J.F."/>
        </authorList>
    </citation>
    <scope>NUCLEOTIDE SEQUENCE [LARGE SCALE GENOMIC DNA]</scope>
    <source>
        <strain evidence="4">5</strain>
        <tissue evidence="4">Leaf</tissue>
    </source>
</reference>
<evidence type="ECO:0000259" key="3">
    <source>
        <dbReference type="Pfam" id="PF00561"/>
    </source>
</evidence>
<evidence type="ECO:0000313" key="4">
    <source>
        <dbReference type="EMBL" id="MBA0751635.1"/>
    </source>
</evidence>
<dbReference type="SUPFAM" id="SSF53474">
    <property type="entry name" value="alpha/beta-Hydrolases"/>
    <property type="match status" value="1"/>
</dbReference>
<dbReference type="PANTHER" id="PTHR43329">
    <property type="entry name" value="EPOXIDE HYDROLASE"/>
    <property type="match status" value="1"/>
</dbReference>
<feature type="domain" description="AB hydrolase-1" evidence="3">
    <location>
        <begin position="39"/>
        <end position="76"/>
    </location>
</feature>
<dbReference type="PRINTS" id="PR00412">
    <property type="entry name" value="EPOXHYDRLASE"/>
</dbReference>
<dbReference type="InterPro" id="IPR029058">
    <property type="entry name" value="AB_hydrolase_fold"/>
</dbReference>
<keyword evidence="1" id="KW-0378">Hydrolase</keyword>
<dbReference type="AlphaFoldDB" id="A0A7J9CTS3"/>
<dbReference type="GO" id="GO:0016787">
    <property type="term" value="F:hydrolase activity"/>
    <property type="evidence" value="ECO:0007669"/>
    <property type="project" value="UniProtKB-KW"/>
</dbReference>
<accession>A0A7J9CTS3</accession>
<gene>
    <name evidence="4" type="ORF">Gogos_000547</name>
</gene>
<protein>
    <recommendedName>
        <fullName evidence="3">AB hydrolase-1 domain-containing protein</fullName>
    </recommendedName>
</protein>
<dbReference type="EMBL" id="JABEZY010000013">
    <property type="protein sequence ID" value="MBA0751635.1"/>
    <property type="molecule type" value="Genomic_DNA"/>
</dbReference>
<evidence type="ECO:0000256" key="1">
    <source>
        <dbReference type="ARBA" id="ARBA00022801"/>
    </source>
</evidence>
<evidence type="ECO:0000256" key="2">
    <source>
        <dbReference type="ARBA" id="ARBA00038334"/>
    </source>
</evidence>
<comment type="caution">
    <text evidence="4">The sequence shown here is derived from an EMBL/GenBank/DDBJ whole genome shotgun (WGS) entry which is preliminary data.</text>
</comment>
<dbReference type="Gene3D" id="3.40.50.1820">
    <property type="entry name" value="alpha/beta hydrolase"/>
    <property type="match status" value="1"/>
</dbReference>
<feature type="non-terminal residue" evidence="4">
    <location>
        <position position="1"/>
    </location>
</feature>
<name>A0A7J9CTS3_GOSGO</name>
<dbReference type="OrthoDB" id="1001112at2759"/>
<dbReference type="InterPro" id="IPR000639">
    <property type="entry name" value="Epox_hydrolase-like"/>
</dbReference>
<keyword evidence="5" id="KW-1185">Reference proteome</keyword>
<evidence type="ECO:0000313" key="5">
    <source>
        <dbReference type="Proteomes" id="UP000593579"/>
    </source>
</evidence>
<proteinExistence type="inferred from homology"/>
<dbReference type="InterPro" id="IPR000073">
    <property type="entry name" value="AB_hydrolase_1"/>
</dbReference>
<organism evidence="4 5">
    <name type="scientific">Gossypium gossypioides</name>
    <name type="common">Mexican cotton</name>
    <name type="synonym">Selera gossypioides</name>
    <dbReference type="NCBI Taxonomy" id="34282"/>
    <lineage>
        <taxon>Eukaryota</taxon>
        <taxon>Viridiplantae</taxon>
        <taxon>Streptophyta</taxon>
        <taxon>Embryophyta</taxon>
        <taxon>Tracheophyta</taxon>
        <taxon>Spermatophyta</taxon>
        <taxon>Magnoliopsida</taxon>
        <taxon>eudicotyledons</taxon>
        <taxon>Gunneridae</taxon>
        <taxon>Pentapetalae</taxon>
        <taxon>rosids</taxon>
        <taxon>malvids</taxon>
        <taxon>Malvales</taxon>
        <taxon>Malvaceae</taxon>
        <taxon>Malvoideae</taxon>
        <taxon>Gossypium</taxon>
    </lineage>
</organism>
<sequence>ALDLSLSFIHFYKLEKIQHNHVQAKRLKLHVTQIRTGPKVVVFLHGFPKIWYSWRHQMIVVANAGYHAISIDFRGY</sequence>